<comment type="caution">
    <text evidence="5">The sequence shown here is derived from an EMBL/GenBank/DDBJ whole genome shotgun (WGS) entry which is preliminary data.</text>
</comment>
<dbReference type="PANTHER" id="PTHR11712:SF347">
    <property type="entry name" value="BETA KETOACYL-ACYL CARRIER PROTEIN SYNTHASE"/>
    <property type="match status" value="1"/>
</dbReference>
<dbReference type="GO" id="GO:0006633">
    <property type="term" value="P:fatty acid biosynthetic process"/>
    <property type="evidence" value="ECO:0007669"/>
    <property type="project" value="TreeGrafter"/>
</dbReference>
<dbReference type="SMART" id="SM00825">
    <property type="entry name" value="PKS_KS"/>
    <property type="match status" value="1"/>
</dbReference>
<dbReference type="Gene3D" id="3.40.47.10">
    <property type="match status" value="1"/>
</dbReference>
<evidence type="ECO:0000256" key="1">
    <source>
        <dbReference type="ARBA" id="ARBA00008467"/>
    </source>
</evidence>
<dbReference type="EMBL" id="MLAW01000083">
    <property type="protein sequence ID" value="OJJ14166.1"/>
    <property type="molecule type" value="Genomic_DNA"/>
</dbReference>
<dbReference type="Proteomes" id="UP000183940">
    <property type="component" value="Unassembled WGS sequence"/>
</dbReference>
<evidence type="ECO:0000259" key="4">
    <source>
        <dbReference type="PROSITE" id="PS52004"/>
    </source>
</evidence>
<name>A0A1L9QJJ0_9CYAN</name>
<dbReference type="InterPro" id="IPR014031">
    <property type="entry name" value="Ketoacyl_synth_C"/>
</dbReference>
<proteinExistence type="inferred from homology"/>
<dbReference type="InterPro" id="IPR014030">
    <property type="entry name" value="Ketoacyl_synth_N"/>
</dbReference>
<keyword evidence="2 3" id="KW-0808">Transferase</keyword>
<keyword evidence="6" id="KW-1185">Reference proteome</keyword>
<dbReference type="InterPro" id="IPR016039">
    <property type="entry name" value="Thiolase-like"/>
</dbReference>
<evidence type="ECO:0000313" key="5">
    <source>
        <dbReference type="EMBL" id="OJJ14166.1"/>
    </source>
</evidence>
<dbReference type="NCBIfam" id="NF004618">
    <property type="entry name" value="PRK05952.1"/>
    <property type="match status" value="1"/>
</dbReference>
<dbReference type="GO" id="GO:0004315">
    <property type="term" value="F:3-oxoacyl-[acyl-carrier-protein] synthase activity"/>
    <property type="evidence" value="ECO:0007669"/>
    <property type="project" value="TreeGrafter"/>
</dbReference>
<gene>
    <name evidence="5" type="ORF">BI308_25175</name>
</gene>
<dbReference type="PANTHER" id="PTHR11712">
    <property type="entry name" value="POLYKETIDE SYNTHASE-RELATED"/>
    <property type="match status" value="1"/>
</dbReference>
<protein>
    <submittedName>
        <fullName evidence="5">3-oxoacyl-ACP synthase</fullName>
    </submittedName>
</protein>
<dbReference type="CDD" id="cd00834">
    <property type="entry name" value="KAS_I_II"/>
    <property type="match status" value="1"/>
</dbReference>
<dbReference type="Pfam" id="PF00109">
    <property type="entry name" value="ketoacyl-synt"/>
    <property type="match status" value="1"/>
</dbReference>
<reference evidence="5" key="1">
    <citation type="submission" date="2016-10" db="EMBL/GenBank/DDBJ databases">
        <title>CRISPR-Cas defence system in Roseofilum reptotaenium: evidence of a bacteriophage-cyanobacterium arms race in the coral black band disease.</title>
        <authorList>
            <person name="Buerger P."/>
            <person name="Wood-Charlson E.M."/>
            <person name="Weynberg K.D."/>
            <person name="Willis B."/>
            <person name="Van Oppen M.J."/>
        </authorList>
    </citation>
    <scope>NUCLEOTIDE SEQUENCE [LARGE SCALE GENOMIC DNA]</scope>
    <source>
        <strain evidence="5">AO1-A</strain>
    </source>
</reference>
<dbReference type="PROSITE" id="PS52004">
    <property type="entry name" value="KS3_2"/>
    <property type="match status" value="1"/>
</dbReference>
<organism evidence="5 6">
    <name type="scientific">Roseofilum reptotaenium AO1-A</name>
    <dbReference type="NCBI Taxonomy" id="1925591"/>
    <lineage>
        <taxon>Bacteria</taxon>
        <taxon>Bacillati</taxon>
        <taxon>Cyanobacteriota</taxon>
        <taxon>Cyanophyceae</taxon>
        <taxon>Desertifilales</taxon>
        <taxon>Desertifilaceae</taxon>
        <taxon>Roseofilum</taxon>
    </lineage>
</organism>
<dbReference type="InterPro" id="IPR000794">
    <property type="entry name" value="Beta-ketoacyl_synthase"/>
</dbReference>
<evidence type="ECO:0000313" key="6">
    <source>
        <dbReference type="Proteomes" id="UP000183940"/>
    </source>
</evidence>
<dbReference type="InterPro" id="IPR020841">
    <property type="entry name" value="PKS_Beta-ketoAc_synthase_dom"/>
</dbReference>
<evidence type="ECO:0000256" key="2">
    <source>
        <dbReference type="ARBA" id="ARBA00022679"/>
    </source>
</evidence>
<sequence>MTVVVVTGLGLVSALGSRDNATWHKLLNQESAIAMAQPFPDLAPRPLAMIGDRPASLRELTRQLVLETLEDADMTPPLPDLGIVVGSSRSAQGSWEAIAGRFLTGDPEFPNLSNCLDYLPDLPARMAAQLTGTQGIVQAPMNACNTGMWAIAQGYELIRCGYAQQVLAGAIEAPITPLTLGGFTQMGALAKTGCYPFDRDREGLVLGEGGAFLLLESLESAQQRQASIYGHILGAAFTSDAYHLSAPKPDRMSAAIAIKTCLERSGLTPSSIDYIHAHGTSTPLNDAAESQLIQHLFPATVPVSSTKGATGHTLGASGALGIAFSLMALKHQILPPCVGLREPEFNINVVRAARSQPIQHCLCLSFAFGGNNGAIALGNNIN</sequence>
<dbReference type="SUPFAM" id="SSF53901">
    <property type="entry name" value="Thiolase-like"/>
    <property type="match status" value="2"/>
</dbReference>
<accession>A0A1L9QJJ0</accession>
<evidence type="ECO:0000256" key="3">
    <source>
        <dbReference type="RuleBase" id="RU003694"/>
    </source>
</evidence>
<dbReference type="AlphaFoldDB" id="A0A1L9QJJ0"/>
<dbReference type="STRING" id="1925591.BI308_25175"/>
<feature type="domain" description="Ketosynthase family 3 (KS3)" evidence="4">
    <location>
        <begin position="1"/>
        <end position="379"/>
    </location>
</feature>
<comment type="similarity">
    <text evidence="1 3">Belongs to the thiolase-like superfamily. Beta-ketoacyl-ACP synthases family.</text>
</comment>
<dbReference type="Pfam" id="PF02801">
    <property type="entry name" value="Ketoacyl-synt_C"/>
    <property type="match status" value="1"/>
</dbReference>